<keyword evidence="2" id="KW-1185">Reference proteome</keyword>
<proteinExistence type="predicted"/>
<accession>A0A4Z0GYD9</accession>
<dbReference type="STRING" id="192814.GCA_900166575_03116"/>
<dbReference type="AlphaFoldDB" id="A0A4Z0GYD9"/>
<dbReference type="Pfam" id="PF14070">
    <property type="entry name" value="YjfB_motility"/>
    <property type="match status" value="1"/>
</dbReference>
<dbReference type="Proteomes" id="UP000297982">
    <property type="component" value="Unassembled WGS sequence"/>
</dbReference>
<reference evidence="1 2" key="1">
    <citation type="journal article" date="2003" name="Int. J. Syst. Evol. Microbiol.">
        <title>Halobacillus salinus sp. nov., isolated from a salt lake on the coast of the East Sea in Korea.</title>
        <authorList>
            <person name="Yoon J.H."/>
            <person name="Kang K.H."/>
            <person name="Park Y.H."/>
        </authorList>
    </citation>
    <scope>NUCLEOTIDE SEQUENCE [LARGE SCALE GENOMIC DNA]</scope>
    <source>
        <strain evidence="1 2">HSL-3</strain>
    </source>
</reference>
<sequence length="59" mass="6345">MDIAALSMAMSAVDLKQQSSLKVMDKAMNNAESEGKQVVNMIEESIPHPSLGNQIDLKG</sequence>
<organism evidence="1 2">
    <name type="scientific">Halobacillus salinus</name>
    <dbReference type="NCBI Taxonomy" id="192814"/>
    <lineage>
        <taxon>Bacteria</taxon>
        <taxon>Bacillati</taxon>
        <taxon>Bacillota</taxon>
        <taxon>Bacilli</taxon>
        <taxon>Bacillales</taxon>
        <taxon>Bacillaceae</taxon>
        <taxon>Halobacillus</taxon>
    </lineage>
</organism>
<dbReference type="InterPro" id="IPR025906">
    <property type="entry name" value="YjfB_motility"/>
</dbReference>
<comment type="caution">
    <text evidence="1">The sequence shown here is derived from an EMBL/GenBank/DDBJ whole genome shotgun (WGS) entry which is preliminary data.</text>
</comment>
<protein>
    <submittedName>
        <fullName evidence="1">Putative motility protein</fullName>
    </submittedName>
</protein>
<evidence type="ECO:0000313" key="1">
    <source>
        <dbReference type="EMBL" id="TGB01645.1"/>
    </source>
</evidence>
<name>A0A4Z0GYD9_9BACI</name>
<gene>
    <name evidence="1" type="ORF">E4663_15940</name>
</gene>
<dbReference type="EMBL" id="SRJC01000005">
    <property type="protein sequence ID" value="TGB01645.1"/>
    <property type="molecule type" value="Genomic_DNA"/>
</dbReference>
<evidence type="ECO:0000313" key="2">
    <source>
        <dbReference type="Proteomes" id="UP000297982"/>
    </source>
</evidence>
<dbReference type="RefSeq" id="WP_135328337.1">
    <property type="nucleotide sequence ID" value="NZ_SRJC01000005.1"/>
</dbReference>